<feature type="signal peptide" evidence="1">
    <location>
        <begin position="1"/>
        <end position="22"/>
    </location>
</feature>
<proteinExistence type="predicted"/>
<dbReference type="InterPro" id="IPR013783">
    <property type="entry name" value="Ig-like_fold"/>
</dbReference>
<evidence type="ECO:0000313" key="3">
    <source>
        <dbReference type="Proteomes" id="UP000285324"/>
    </source>
</evidence>
<protein>
    <submittedName>
        <fullName evidence="2">Pilus assembly protein</fullName>
    </submittedName>
</protein>
<accession>A0A424WCQ2</accession>
<dbReference type="AlphaFoldDB" id="A0A424WCQ2"/>
<keyword evidence="1" id="KW-0732">Signal</keyword>
<dbReference type="Proteomes" id="UP000285324">
    <property type="component" value="Unassembled WGS sequence"/>
</dbReference>
<dbReference type="OrthoDB" id="6842070at2"/>
<evidence type="ECO:0000256" key="1">
    <source>
        <dbReference type="SAM" id="SignalP"/>
    </source>
</evidence>
<dbReference type="Gene3D" id="2.60.40.10">
    <property type="entry name" value="Immunoglobulins"/>
    <property type="match status" value="1"/>
</dbReference>
<evidence type="ECO:0000313" key="2">
    <source>
        <dbReference type="EMBL" id="RPJ90998.1"/>
    </source>
</evidence>
<dbReference type="EMBL" id="QVXO01000020">
    <property type="protein sequence ID" value="RPJ90998.1"/>
    <property type="molecule type" value="Genomic_DNA"/>
</dbReference>
<comment type="caution">
    <text evidence="2">The sequence shown here is derived from an EMBL/GenBank/DDBJ whole genome shotgun (WGS) entry which is preliminary data.</text>
</comment>
<reference evidence="2 3" key="1">
    <citation type="submission" date="2018-08" db="EMBL/GenBank/DDBJ databases">
        <title>Achromobacter xylosoxidans Genome sequencing and assembly.</title>
        <authorList>
            <person name="Wang R."/>
            <person name="Rensing C."/>
            <person name="Li Y."/>
        </authorList>
    </citation>
    <scope>NUCLEOTIDE SEQUENCE [LARGE SCALE GENOMIC DNA]</scope>
    <source>
        <strain evidence="2 3">GD003A</strain>
    </source>
</reference>
<organism evidence="2 3">
    <name type="scientific">Alcaligenes xylosoxydans xylosoxydans</name>
    <name type="common">Achromobacter xylosoxidans</name>
    <dbReference type="NCBI Taxonomy" id="85698"/>
    <lineage>
        <taxon>Bacteria</taxon>
        <taxon>Pseudomonadati</taxon>
        <taxon>Pseudomonadota</taxon>
        <taxon>Betaproteobacteria</taxon>
        <taxon>Burkholderiales</taxon>
        <taxon>Alcaligenaceae</taxon>
        <taxon>Achromobacter</taxon>
    </lineage>
</organism>
<gene>
    <name evidence="2" type="ORF">DY367_14810</name>
</gene>
<name>A0A424WCQ2_ALCXX</name>
<sequence>MPRKTLLTLFASMLLAAPSAQAEGELLVMPARIKVFNGHDYGVTVKNVGDAPLYLSATLQKVKNPGFDPEEQVPLSQLEHPGLLASPDKLMLGPGQSRAISLKSLSVPTAEEMYRLYVVPVRAMQVEEAPQDKISAPMSVSIGYGVLVQHMPPPGQQRSGWSHRCEDAGVRLENTGNVSLVLADIASPDRKQEQNRVVLFPGMSRRFEGKKLTMLIGDAPQGFDCRG</sequence>
<dbReference type="RefSeq" id="WP_118932883.1">
    <property type="nucleotide sequence ID" value="NZ_CP061008.1"/>
</dbReference>
<feature type="chain" id="PRO_5018999278" evidence="1">
    <location>
        <begin position="23"/>
        <end position="227"/>
    </location>
</feature>